<name>N1NWC6_YEASC</name>
<gene>
    <name evidence="1" type="ORF">CENPK1137D_2436</name>
</gene>
<evidence type="ECO:0000313" key="1">
    <source>
        <dbReference type="EMBL" id="EIW07849.1"/>
    </source>
</evidence>
<organism evidence="1">
    <name type="scientific">Saccharomyces cerevisiae (strain CEN.PK113-7D)</name>
    <name type="common">Baker's yeast</name>
    <dbReference type="NCBI Taxonomy" id="889517"/>
    <lineage>
        <taxon>Eukaryota</taxon>
        <taxon>Fungi</taxon>
        <taxon>Dikarya</taxon>
        <taxon>Ascomycota</taxon>
        <taxon>Saccharomycotina</taxon>
        <taxon>Saccharomycetes</taxon>
        <taxon>Saccharomycetales</taxon>
        <taxon>Saccharomycetaceae</taxon>
        <taxon>Saccharomyces</taxon>
    </lineage>
</organism>
<dbReference type="AlphaFoldDB" id="N1NWC6"/>
<sequence>MCKAVSIAKNLGWDAGAVQERLREPRTSPRYWLDALMADSYLAKMFEGTSVLEVQVPTQVKAKQGKGI</sequence>
<reference evidence="1" key="1">
    <citation type="submission" date="2012-03" db="EMBL/GenBank/DDBJ databases">
        <title>De novo sequencing, assembly and analysis of the genome of the laboratory strain Saccharomyces cerevisiae CEN.PK113-7D, a model for modern industrial biotechnology.</title>
        <authorList>
            <person name="Nijkamp J.F."/>
            <person name="van den Broek M.A."/>
            <person name="Datema E."/>
            <person name="de Kok S."/>
            <person name="Bosman L."/>
            <person name="Luttink M.A."/>
            <person name="Daran-Lapujade P."/>
            <person name="Vongsangnak W."/>
            <person name="Nielsen J."/>
            <person name="Heijne W.H.M."/>
            <person name="Klaassen P."/>
            <person name="Platt D."/>
            <person name="Paddon C.J."/>
            <person name="Koetter P."/>
            <person name="van Ham R.C."/>
            <person name="Reinders M.J.T."/>
            <person name="Pronk J.T."/>
            <person name="de Ridder D."/>
            <person name="Daran J.-M."/>
        </authorList>
    </citation>
    <scope>NUCLEOTIDE SEQUENCE</scope>
    <source>
        <strain evidence="1">CEN.PK113-7D</strain>
    </source>
</reference>
<dbReference type="Proteomes" id="UP000013192">
    <property type="component" value="Chromosome XV"/>
</dbReference>
<dbReference type="EMBL" id="CM001536">
    <property type="protein sequence ID" value="EIW07849.1"/>
    <property type="molecule type" value="Genomic_DNA"/>
</dbReference>
<proteinExistence type="predicted"/>
<accession>N1NWC6</accession>
<protein>
    <submittedName>
        <fullName evidence="1">Uncharacterized protein</fullName>
    </submittedName>
</protein>
<dbReference type="HOGENOM" id="CLU_2795891_0_0_1"/>